<organism evidence="1">
    <name type="scientific">marine sediment metagenome</name>
    <dbReference type="NCBI Taxonomy" id="412755"/>
    <lineage>
        <taxon>unclassified sequences</taxon>
        <taxon>metagenomes</taxon>
        <taxon>ecological metagenomes</taxon>
    </lineage>
</organism>
<reference evidence="1" key="1">
    <citation type="journal article" date="2014" name="Front. Microbiol.">
        <title>High frequency of phylogenetically diverse reductive dehalogenase-homologous genes in deep subseafloor sedimentary metagenomes.</title>
        <authorList>
            <person name="Kawai M."/>
            <person name="Futagami T."/>
            <person name="Toyoda A."/>
            <person name="Takaki Y."/>
            <person name="Nishi S."/>
            <person name="Hori S."/>
            <person name="Arai W."/>
            <person name="Tsubouchi T."/>
            <person name="Morono Y."/>
            <person name="Uchiyama I."/>
            <person name="Ito T."/>
            <person name="Fujiyama A."/>
            <person name="Inagaki F."/>
            <person name="Takami H."/>
        </authorList>
    </citation>
    <scope>NUCLEOTIDE SEQUENCE</scope>
    <source>
        <strain evidence="1">Expedition CK06-06</strain>
    </source>
</reference>
<gene>
    <name evidence="1" type="ORF">S01H4_54204</name>
</gene>
<protein>
    <submittedName>
        <fullName evidence="1">Uncharacterized protein</fullName>
    </submittedName>
</protein>
<sequence length="88" mass="10353">MRHKMVTLSPDTHKIASKMDNFSGWMRARLRQFDEGVDLVEIELAKDHLRLQFKTLSAAIHSMFAPGVIEDVFHRYNEMMKQSKLEDF</sequence>
<dbReference type="AlphaFoldDB" id="X1CSP8"/>
<comment type="caution">
    <text evidence="1">The sequence shown here is derived from an EMBL/GenBank/DDBJ whole genome shotgun (WGS) entry which is preliminary data.</text>
</comment>
<accession>X1CSP8</accession>
<proteinExistence type="predicted"/>
<name>X1CSP8_9ZZZZ</name>
<evidence type="ECO:0000313" key="1">
    <source>
        <dbReference type="EMBL" id="GAH11451.1"/>
    </source>
</evidence>
<dbReference type="EMBL" id="BART01031169">
    <property type="protein sequence ID" value="GAH11451.1"/>
    <property type="molecule type" value="Genomic_DNA"/>
</dbReference>